<proteinExistence type="predicted"/>
<name>A0ABP0JST7_9DINO</name>
<feature type="compositionally biased region" description="Low complexity" evidence="1">
    <location>
        <begin position="695"/>
        <end position="704"/>
    </location>
</feature>
<evidence type="ECO:0000313" key="3">
    <source>
        <dbReference type="Proteomes" id="UP001642464"/>
    </source>
</evidence>
<sequence>MRPLSPVSCEPAAAAKACAEPACLGSEPVPEVQEDLRQGKPKNWSWCSLYQRVCRELGPEFDGSAITGRDALQQWKDMSPEAQSDWKVAYSRFCGHAEAVCEDAKTGSSLETRQPQMVVPTSRTLTMAAFQERWADLRNPSKSVQLKRAQDFYAMYLDAAALSKQEKWTNKEAERRFEPWKLNRLKLARVKEHEADCVEKGHDISNLPQAFMAGRYGVGLLTHAQKKDLHTHIMLCALSNRTLTIKEVKCCILKFVLWNEGVLTEKQLKEHDAAIDLDAYSACPGTQGFIISPCREKLLEEVGLLKNGRLTDAAGTALWACDEKGLESTDGKVKFHRVAAPKAVGQATAEVCSSSWGHVTLLPFVSLDGHVGPPNVILQGSSFMKSWQTVWPEANIASNEKGSCTADLFSQFVLLWAKHCREVLKVPESQQLVLVCDSGGGSLVHLSTQCTLVCHKLGVRLYLLGPYLTKAVMCLDQTPNCEAERKWQRIRREAMPATQLEVLDAAHEIWEYGYNKEHIIAGWKRIGFVHKCAVNRNVVLVDRHCELFRKTVSASEMSVKEKESALLLARPQGYVRGKCQAACEQCLKMTPTSLPLCGHCGSKNLHYSPKKAAIAAGAKAGGFCRKQEPLVDVQSVIDEIPETTKANLSKFCGDVIGQMRKRKHTPEADIQPPTDVATPAKKRREAEGPQPAPLAPSSSSNARAEPQAAGVPEEFDLEDAASAVQYLALHWGPNAGKPDLLATLDFYVSSLKSKATKSQPLSTLITKEVIQTKMLYTRKQREGFLDSWKKNRAHRFAPKPRFVA</sequence>
<gene>
    <name evidence="2" type="ORF">SCF082_LOCUS13676</name>
</gene>
<evidence type="ECO:0000313" key="2">
    <source>
        <dbReference type="EMBL" id="CAK9017521.1"/>
    </source>
</evidence>
<evidence type="ECO:0000256" key="1">
    <source>
        <dbReference type="SAM" id="MobiDB-lite"/>
    </source>
</evidence>
<feature type="region of interest" description="Disordered" evidence="1">
    <location>
        <begin position="661"/>
        <end position="710"/>
    </location>
</feature>
<evidence type="ECO:0008006" key="4">
    <source>
        <dbReference type="Google" id="ProtNLM"/>
    </source>
</evidence>
<comment type="caution">
    <text evidence="2">The sequence shown here is derived from an EMBL/GenBank/DDBJ whole genome shotgun (WGS) entry which is preliminary data.</text>
</comment>
<protein>
    <recommendedName>
        <fullName evidence="4">HMG box domain-containing protein</fullName>
    </recommendedName>
</protein>
<organism evidence="2 3">
    <name type="scientific">Durusdinium trenchii</name>
    <dbReference type="NCBI Taxonomy" id="1381693"/>
    <lineage>
        <taxon>Eukaryota</taxon>
        <taxon>Sar</taxon>
        <taxon>Alveolata</taxon>
        <taxon>Dinophyceae</taxon>
        <taxon>Suessiales</taxon>
        <taxon>Symbiodiniaceae</taxon>
        <taxon>Durusdinium</taxon>
    </lineage>
</organism>
<accession>A0ABP0JST7</accession>
<reference evidence="2 3" key="1">
    <citation type="submission" date="2024-02" db="EMBL/GenBank/DDBJ databases">
        <authorList>
            <person name="Chen Y."/>
            <person name="Shah S."/>
            <person name="Dougan E. K."/>
            <person name="Thang M."/>
            <person name="Chan C."/>
        </authorList>
    </citation>
    <scope>NUCLEOTIDE SEQUENCE [LARGE SCALE GENOMIC DNA]</scope>
</reference>
<dbReference type="Proteomes" id="UP001642464">
    <property type="component" value="Unassembled WGS sequence"/>
</dbReference>
<dbReference type="EMBL" id="CAXAMM010008502">
    <property type="protein sequence ID" value="CAK9017521.1"/>
    <property type="molecule type" value="Genomic_DNA"/>
</dbReference>
<keyword evidence="3" id="KW-1185">Reference proteome</keyword>